<dbReference type="AlphaFoldDB" id="A0A0F6VZJ7"/>
<name>A0A0F6VZJ7_9BACT</name>
<feature type="region of interest" description="Disordered" evidence="7">
    <location>
        <begin position="1"/>
        <end position="21"/>
    </location>
</feature>
<keyword evidence="10" id="KW-1185">Reference proteome</keyword>
<dbReference type="Proteomes" id="UP000034883">
    <property type="component" value="Chromosome"/>
</dbReference>
<dbReference type="PRINTS" id="PR00110">
    <property type="entry name" value="ALPHAAMYLASE"/>
</dbReference>
<keyword evidence="3" id="KW-0479">Metal-binding</keyword>
<organism evidence="9 10">
    <name type="scientific">Sandaracinus amylolyticus</name>
    <dbReference type="NCBI Taxonomy" id="927083"/>
    <lineage>
        <taxon>Bacteria</taxon>
        <taxon>Pseudomonadati</taxon>
        <taxon>Myxococcota</taxon>
        <taxon>Polyangia</taxon>
        <taxon>Polyangiales</taxon>
        <taxon>Sandaracinaceae</taxon>
        <taxon>Sandaracinus</taxon>
    </lineage>
</organism>
<dbReference type="InterPro" id="IPR006046">
    <property type="entry name" value="Alpha_amylase"/>
</dbReference>
<dbReference type="KEGG" id="samy:DB32_000754"/>
<evidence type="ECO:0000259" key="8">
    <source>
        <dbReference type="SMART" id="SM00642"/>
    </source>
</evidence>
<evidence type="ECO:0000256" key="2">
    <source>
        <dbReference type="ARBA" id="ARBA00008061"/>
    </source>
</evidence>
<comment type="similarity">
    <text evidence="2 5">Belongs to the glycosyl hydrolase 13 family.</text>
</comment>
<gene>
    <name evidence="9" type="ORF">DB32_000754</name>
</gene>
<evidence type="ECO:0000313" key="9">
    <source>
        <dbReference type="EMBL" id="AKF03605.1"/>
    </source>
</evidence>
<evidence type="ECO:0000256" key="7">
    <source>
        <dbReference type="SAM" id="MobiDB-lite"/>
    </source>
</evidence>
<evidence type="ECO:0000256" key="5">
    <source>
        <dbReference type="RuleBase" id="RU003615"/>
    </source>
</evidence>
<dbReference type="Gene3D" id="2.60.40.1180">
    <property type="entry name" value="Golgi alpha-mannosidase II"/>
    <property type="match status" value="1"/>
</dbReference>
<keyword evidence="6" id="KW-0378">Hydrolase</keyword>
<reference evidence="9 10" key="1">
    <citation type="submission" date="2015-03" db="EMBL/GenBank/DDBJ databases">
        <title>Genome assembly of Sandaracinus amylolyticus DSM 53668.</title>
        <authorList>
            <person name="Sharma G."/>
            <person name="Subramanian S."/>
        </authorList>
    </citation>
    <scope>NUCLEOTIDE SEQUENCE [LARGE SCALE GENOMIC DNA]</scope>
    <source>
        <strain evidence="9 10">DSM 53668</strain>
    </source>
</reference>
<keyword evidence="6" id="KW-0326">Glycosidase</keyword>
<dbReference type="PANTHER" id="PTHR10357:SF215">
    <property type="entry name" value="ALPHA-AMYLASE 1"/>
    <property type="match status" value="1"/>
</dbReference>
<comment type="cofactor">
    <cofactor evidence="1">
        <name>Ca(2+)</name>
        <dbReference type="ChEBI" id="CHEBI:29108"/>
    </cofactor>
</comment>
<accession>A0A0F6VZJ7</accession>
<dbReference type="Gene3D" id="3.20.20.80">
    <property type="entry name" value="Glycosidases"/>
    <property type="match status" value="1"/>
</dbReference>
<evidence type="ECO:0000256" key="1">
    <source>
        <dbReference type="ARBA" id="ARBA00001913"/>
    </source>
</evidence>
<dbReference type="InterPro" id="IPR017853">
    <property type="entry name" value="GH"/>
</dbReference>
<evidence type="ECO:0000256" key="4">
    <source>
        <dbReference type="ARBA" id="ARBA00022729"/>
    </source>
</evidence>
<dbReference type="EMBL" id="CP011125">
    <property type="protein sequence ID" value="AKF03605.1"/>
    <property type="molecule type" value="Genomic_DNA"/>
</dbReference>
<dbReference type="InterPro" id="IPR013780">
    <property type="entry name" value="Glyco_hydro_b"/>
</dbReference>
<keyword evidence="4" id="KW-0732">Signal</keyword>
<comment type="catalytic activity">
    <reaction evidence="6">
        <text>Endohydrolysis of (1-&gt;4)-alpha-D-glucosidic linkages in polysaccharides containing three or more (1-&gt;4)-alpha-linked D-glucose units.</text>
        <dbReference type="EC" id="3.2.1.1"/>
    </reaction>
</comment>
<dbReference type="STRING" id="927083.DB32_000754"/>
<feature type="domain" description="Glycosyl hydrolase family 13 catalytic" evidence="8">
    <location>
        <begin position="62"/>
        <end position="437"/>
    </location>
</feature>
<proteinExistence type="inferred from homology"/>
<dbReference type="EC" id="3.2.1.1" evidence="6"/>
<protein>
    <recommendedName>
        <fullName evidence="6">Alpha-amylase</fullName>
        <ecNumber evidence="6">3.2.1.1</ecNumber>
    </recommendedName>
</protein>
<evidence type="ECO:0000313" key="10">
    <source>
        <dbReference type="Proteomes" id="UP000034883"/>
    </source>
</evidence>
<evidence type="ECO:0000256" key="6">
    <source>
        <dbReference type="RuleBase" id="RU361134"/>
    </source>
</evidence>
<dbReference type="GO" id="GO:0046872">
    <property type="term" value="F:metal ion binding"/>
    <property type="evidence" value="ECO:0007669"/>
    <property type="project" value="UniProtKB-KW"/>
</dbReference>
<dbReference type="PANTHER" id="PTHR10357">
    <property type="entry name" value="ALPHA-AMYLASE FAMILY MEMBER"/>
    <property type="match status" value="1"/>
</dbReference>
<sequence>MTACTSAPGAPPADGIDAGARRRDASIAIDGATERDVGPRVDGGDPFTTFDRAWWERAVIYFVMVDRFSNGDRTNDGDATCTDPSAPILFHGGDLQGIVDRLDYLEELGVTAVWITPVQRQVGRRGDQCGYHGYWADLGVPDDGAIEPRLGGEAALRALIDALHERGMRLIVDLVVNHAGYGARVVGQRPEWFHPGAGCETLGDPEIYCALSGLPDFAHERDDVADYLDAMSTSFVSRFAFDGIRMDTVKHVEESYFRERWVPAVREERPGLYLLGELFDEGGYALFDRYLDAGFDGLFDFPLRRALIDSVARGGSLGAVAGRAQEAVTRWGAERARLRATMIDNHDVPRFVEEMSSASDAEKSARLRLALGVLFTVPGIPQLYMGDELGMGGTYPLNRRDMPAWAWRAEDREGAHGGALPDAARIHDEVRALARLRASTPALHAGGYTELWRPAPGGVNAWAFFRSVGESRVVVAVNGGATTISDLQVPYRTNPGIADRDRETPDGTTLMRVHGPESATARVVEGRIALTIAPRSLAVFAMP</sequence>
<dbReference type="Pfam" id="PF00128">
    <property type="entry name" value="Alpha-amylase"/>
    <property type="match status" value="2"/>
</dbReference>
<dbReference type="InterPro" id="IPR006047">
    <property type="entry name" value="GH13_cat_dom"/>
</dbReference>
<dbReference type="SMART" id="SM00642">
    <property type="entry name" value="Aamy"/>
    <property type="match status" value="1"/>
</dbReference>
<evidence type="ECO:0000256" key="3">
    <source>
        <dbReference type="ARBA" id="ARBA00022723"/>
    </source>
</evidence>
<dbReference type="GO" id="GO:0004556">
    <property type="term" value="F:alpha-amylase activity"/>
    <property type="evidence" value="ECO:0007669"/>
    <property type="project" value="UniProtKB-UniRule"/>
</dbReference>
<dbReference type="SUPFAM" id="SSF51445">
    <property type="entry name" value="(Trans)glycosidases"/>
    <property type="match status" value="1"/>
</dbReference>
<dbReference type="GO" id="GO:0005975">
    <property type="term" value="P:carbohydrate metabolic process"/>
    <property type="evidence" value="ECO:0007669"/>
    <property type="project" value="InterPro"/>
</dbReference>
<keyword evidence="6" id="KW-0119">Carbohydrate metabolism</keyword>